<evidence type="ECO:0008006" key="3">
    <source>
        <dbReference type="Google" id="ProtNLM"/>
    </source>
</evidence>
<dbReference type="EMBL" id="JAHUZN010000012">
    <property type="protein sequence ID" value="KAG8475310.1"/>
    <property type="molecule type" value="Genomic_DNA"/>
</dbReference>
<dbReference type="PANTHER" id="PTHR31286:SF173">
    <property type="entry name" value="DUF4283 DOMAIN-CONTAINING PROTEIN"/>
    <property type="match status" value="1"/>
</dbReference>
<evidence type="ECO:0000313" key="1">
    <source>
        <dbReference type="EMBL" id="KAG8475310.1"/>
    </source>
</evidence>
<evidence type="ECO:0000313" key="2">
    <source>
        <dbReference type="Proteomes" id="UP000701853"/>
    </source>
</evidence>
<accession>A0A8J6CM44</accession>
<name>A0A8J6CM44_9ROSI</name>
<dbReference type="PANTHER" id="PTHR31286">
    <property type="entry name" value="GLYCINE-RICH CELL WALL STRUCTURAL PROTEIN 1.8-LIKE"/>
    <property type="match status" value="1"/>
</dbReference>
<dbReference type="OrthoDB" id="1002260at2759"/>
<keyword evidence="2" id="KW-1185">Reference proteome</keyword>
<organism evidence="1 2">
    <name type="scientific">Gossypium anomalum</name>
    <dbReference type="NCBI Taxonomy" id="47600"/>
    <lineage>
        <taxon>Eukaryota</taxon>
        <taxon>Viridiplantae</taxon>
        <taxon>Streptophyta</taxon>
        <taxon>Embryophyta</taxon>
        <taxon>Tracheophyta</taxon>
        <taxon>Spermatophyta</taxon>
        <taxon>Magnoliopsida</taxon>
        <taxon>eudicotyledons</taxon>
        <taxon>Gunneridae</taxon>
        <taxon>Pentapetalae</taxon>
        <taxon>rosids</taxon>
        <taxon>malvids</taxon>
        <taxon>Malvales</taxon>
        <taxon>Malvaceae</taxon>
        <taxon>Malvoideae</taxon>
        <taxon>Gossypium</taxon>
    </lineage>
</organism>
<reference evidence="1 2" key="1">
    <citation type="journal article" date="2021" name="bioRxiv">
        <title>The Gossypium anomalum genome as a resource for cotton improvement and evolutionary analysis of hybrid incompatibility.</title>
        <authorList>
            <person name="Grover C.E."/>
            <person name="Yuan D."/>
            <person name="Arick M.A."/>
            <person name="Miller E.R."/>
            <person name="Hu G."/>
            <person name="Peterson D.G."/>
            <person name="Wendel J.F."/>
            <person name="Udall J.A."/>
        </authorList>
    </citation>
    <scope>NUCLEOTIDE SEQUENCE [LARGE SCALE GENOMIC DNA]</scope>
    <source>
        <strain evidence="1">JFW-Udall</strain>
        <tissue evidence="1">Leaf</tissue>
    </source>
</reference>
<comment type="caution">
    <text evidence="1">The sequence shown here is derived from an EMBL/GenBank/DDBJ whole genome shotgun (WGS) entry which is preliminary data.</text>
</comment>
<dbReference type="Proteomes" id="UP000701853">
    <property type="component" value="Chromosome 12"/>
</dbReference>
<protein>
    <recommendedName>
        <fullName evidence="3">DUF4283 domain-containing protein</fullName>
    </recommendedName>
</protein>
<gene>
    <name evidence="1" type="ORF">CXB51_031953</name>
</gene>
<sequence>MSRQIRRGRLFRWILMDSNASLETESKEESWVEDDIELIEEDVKKEIMDGVPSIDFSKRVYSLIEKSMARMVVVKLLGRTIGYNTLWNKGQWVIFGHYLTVQPWFPSFTTLQSYPHKVVAWIRVSGLSGTLYKKSILYEIGEMIGTFIKIDLQTDKGSRSQFDKCLQNQNEKAMNEEINGDKQHFYGESNLIVAYHLSTSDNHGNNQVHGNNHDYHLDCFHDPLGLVLE</sequence>
<proteinExistence type="predicted"/>
<dbReference type="AlphaFoldDB" id="A0A8J6CM44"/>
<dbReference type="InterPro" id="IPR040256">
    <property type="entry name" value="At4g02000-like"/>
</dbReference>